<organism evidence="2 3">
    <name type="scientific">Parafilimonas terrae</name>
    <dbReference type="NCBI Taxonomy" id="1465490"/>
    <lineage>
        <taxon>Bacteria</taxon>
        <taxon>Pseudomonadati</taxon>
        <taxon>Bacteroidota</taxon>
        <taxon>Chitinophagia</taxon>
        <taxon>Chitinophagales</taxon>
        <taxon>Chitinophagaceae</taxon>
        <taxon>Parafilimonas</taxon>
    </lineage>
</organism>
<evidence type="ECO:0000256" key="1">
    <source>
        <dbReference type="SAM" id="SignalP"/>
    </source>
</evidence>
<evidence type="ECO:0000313" key="2">
    <source>
        <dbReference type="EMBL" id="SFP81797.1"/>
    </source>
</evidence>
<dbReference type="AlphaFoldDB" id="A0A1I5TGJ6"/>
<accession>A0A1I5TGJ6</accession>
<name>A0A1I5TGJ6_9BACT</name>
<protein>
    <recommendedName>
        <fullName evidence="4">DUF2961 domain-containing protein</fullName>
    </recommendedName>
</protein>
<dbReference type="OrthoDB" id="2518538at2"/>
<gene>
    <name evidence="2" type="ORF">SAMN05444277_102105</name>
</gene>
<dbReference type="STRING" id="1465490.SAMN05444277_102105"/>
<feature type="signal peptide" evidence="1">
    <location>
        <begin position="1"/>
        <end position="19"/>
    </location>
</feature>
<dbReference type="Proteomes" id="UP000199031">
    <property type="component" value="Unassembled WGS sequence"/>
</dbReference>
<dbReference type="EMBL" id="FOXQ01000002">
    <property type="protein sequence ID" value="SFP81797.1"/>
    <property type="molecule type" value="Genomic_DNA"/>
</dbReference>
<proteinExistence type="predicted"/>
<dbReference type="Pfam" id="PF11175">
    <property type="entry name" value="DUF2961"/>
    <property type="match status" value="1"/>
</dbReference>
<keyword evidence="3" id="KW-1185">Reference proteome</keyword>
<sequence>MKKNLLFVLASFICGGAYAQSFNGINSDLSNIFMMSDAKTRSISPENFNGEKGKGGMATTGTGLSASRDLGKGWKVSPSVIIKAHTTFTVAEITGPGAIQHIWMTPTGNWRYSILRFYWDDETTPSVEVPVGDFFGMGWGKYAQMNSLAVNVNPGSAFNCYWPMPFRKKCRITMENIDDKDMVLYYQVDYTLTDVPKDAAYFHAQFRRTNPLPYKTDYVLVDNIVGKGQYVGTYMAWGVHNNGWWGEGEIKFFMDGDTDYPTINGTGTEDYFCGSYDFDTRKKNDAGVEEVNYTEFSTPYVGLHQVIKGDGHYQIAQRFGMYRWHLKDPIRFEKDLKVTIQALGWRDGGRYLPLQDDIASTVFWYQAEPHNPFPPLPDKDHLEVN</sequence>
<dbReference type="InterPro" id="IPR021345">
    <property type="entry name" value="DUF2961"/>
</dbReference>
<dbReference type="Gene3D" id="2.60.120.1390">
    <property type="match status" value="1"/>
</dbReference>
<dbReference type="RefSeq" id="WP_090655584.1">
    <property type="nucleotide sequence ID" value="NZ_FOXQ01000002.1"/>
</dbReference>
<feature type="chain" id="PRO_5011482147" description="DUF2961 domain-containing protein" evidence="1">
    <location>
        <begin position="20"/>
        <end position="385"/>
    </location>
</feature>
<evidence type="ECO:0000313" key="3">
    <source>
        <dbReference type="Proteomes" id="UP000199031"/>
    </source>
</evidence>
<reference evidence="2 3" key="1">
    <citation type="submission" date="2016-10" db="EMBL/GenBank/DDBJ databases">
        <authorList>
            <person name="de Groot N.N."/>
        </authorList>
    </citation>
    <scope>NUCLEOTIDE SEQUENCE [LARGE SCALE GENOMIC DNA]</scope>
    <source>
        <strain evidence="2 3">DSM 28286</strain>
    </source>
</reference>
<keyword evidence="1" id="KW-0732">Signal</keyword>
<evidence type="ECO:0008006" key="4">
    <source>
        <dbReference type="Google" id="ProtNLM"/>
    </source>
</evidence>